<dbReference type="AlphaFoldDB" id="D1CD76"/>
<comment type="similarity">
    <text evidence="12 13">Belongs to the DnaG primase family.</text>
</comment>
<evidence type="ECO:0000256" key="12">
    <source>
        <dbReference type="HAMAP-Rule" id="MF_00974"/>
    </source>
</evidence>
<keyword evidence="9" id="KW-0460">Magnesium</keyword>
<dbReference type="EC" id="2.7.7.101" evidence="12"/>
<evidence type="ECO:0000256" key="3">
    <source>
        <dbReference type="ARBA" id="ARBA00022679"/>
    </source>
</evidence>
<evidence type="ECO:0000256" key="1">
    <source>
        <dbReference type="ARBA" id="ARBA00022478"/>
    </source>
</evidence>
<feature type="zinc finger region" description="CHC2-type" evidence="12 14">
    <location>
        <begin position="39"/>
        <end position="63"/>
    </location>
</feature>
<evidence type="ECO:0000256" key="8">
    <source>
        <dbReference type="ARBA" id="ARBA00022833"/>
    </source>
</evidence>
<keyword evidence="8 12" id="KW-0862">Zinc</keyword>
<dbReference type="RefSeq" id="WP_012875772.1">
    <property type="nucleotide sequence ID" value="NC_013525.1"/>
</dbReference>
<keyword evidence="17" id="KW-1185">Reference proteome</keyword>
<dbReference type="PANTHER" id="PTHR30313:SF2">
    <property type="entry name" value="DNA PRIMASE"/>
    <property type="match status" value="1"/>
</dbReference>
<dbReference type="GO" id="GO:1990077">
    <property type="term" value="C:primosome complex"/>
    <property type="evidence" value="ECO:0007669"/>
    <property type="project" value="UniProtKB-KW"/>
</dbReference>
<dbReference type="InterPro" id="IPR002694">
    <property type="entry name" value="Znf_CHC2"/>
</dbReference>
<dbReference type="HOGENOM" id="CLU_013501_3_1_0"/>
<evidence type="ECO:0000256" key="7">
    <source>
        <dbReference type="ARBA" id="ARBA00022771"/>
    </source>
</evidence>
<dbReference type="SUPFAM" id="SSF57783">
    <property type="entry name" value="Zinc beta-ribbon"/>
    <property type="match status" value="1"/>
</dbReference>
<gene>
    <name evidence="12" type="primary">dnaG</name>
    <name evidence="16" type="ordered locus">Tter_1835</name>
</gene>
<keyword evidence="3 12" id="KW-0808">Transferase</keyword>
<dbReference type="CDD" id="cd03364">
    <property type="entry name" value="TOPRIM_DnaG_primases"/>
    <property type="match status" value="1"/>
</dbReference>
<dbReference type="HAMAP" id="MF_00974">
    <property type="entry name" value="DNA_primase_DnaG"/>
    <property type="match status" value="1"/>
</dbReference>
<protein>
    <recommendedName>
        <fullName evidence="12 13">DNA primase</fullName>
        <ecNumber evidence="12">2.7.7.101</ecNumber>
    </recommendedName>
</protein>
<dbReference type="InterPro" id="IPR006171">
    <property type="entry name" value="TOPRIM_dom"/>
</dbReference>
<dbReference type="Pfam" id="PF08275">
    <property type="entry name" value="DNAG_N"/>
    <property type="match status" value="1"/>
</dbReference>
<dbReference type="GO" id="GO:0006269">
    <property type="term" value="P:DNA replication, synthesis of primer"/>
    <property type="evidence" value="ECO:0007669"/>
    <property type="project" value="UniProtKB-UniRule"/>
</dbReference>
<dbReference type="FunFam" id="3.90.580.10:FF:000001">
    <property type="entry name" value="DNA primase"/>
    <property type="match status" value="1"/>
</dbReference>
<comment type="subunit">
    <text evidence="12">Monomer. Interacts with DnaB.</text>
</comment>
<dbReference type="GO" id="GO:0008270">
    <property type="term" value="F:zinc ion binding"/>
    <property type="evidence" value="ECO:0007669"/>
    <property type="project" value="UniProtKB-UniRule"/>
</dbReference>
<proteinExistence type="inferred from homology"/>
<keyword evidence="4 12" id="KW-0548">Nucleotidyltransferase</keyword>
<comment type="function">
    <text evidence="12 13">RNA polymerase that catalyzes the synthesis of short RNA molecules used as primers for DNA polymerase during DNA replication.</text>
</comment>
<dbReference type="KEGG" id="ttr:Tter_1835"/>
<dbReference type="SMART" id="SM00493">
    <property type="entry name" value="TOPRIM"/>
    <property type="match status" value="1"/>
</dbReference>
<dbReference type="GO" id="GO:0000428">
    <property type="term" value="C:DNA-directed RNA polymerase complex"/>
    <property type="evidence" value="ECO:0007669"/>
    <property type="project" value="UniProtKB-KW"/>
</dbReference>
<dbReference type="Gene3D" id="3.40.1360.10">
    <property type="match status" value="1"/>
</dbReference>
<keyword evidence="2 12" id="KW-0639">Primosome</keyword>
<evidence type="ECO:0000256" key="10">
    <source>
        <dbReference type="ARBA" id="ARBA00023125"/>
    </source>
</evidence>
<keyword evidence="6 12" id="KW-0479">Metal-binding</keyword>
<evidence type="ECO:0000256" key="14">
    <source>
        <dbReference type="PIRSR" id="PIRSR002811-1"/>
    </source>
</evidence>
<evidence type="ECO:0000256" key="9">
    <source>
        <dbReference type="ARBA" id="ARBA00022842"/>
    </source>
</evidence>
<reference evidence="17" key="1">
    <citation type="journal article" date="2010" name="Stand. Genomic Sci.">
        <title>Complete genome sequence of 'Thermobaculum terrenum' type strain (YNP1).</title>
        <authorList>
            <person name="Kiss H."/>
            <person name="Cleland D."/>
            <person name="Lapidus A."/>
            <person name="Lucas S."/>
            <person name="Glavina Del Rio T."/>
            <person name="Nolan M."/>
            <person name="Tice H."/>
            <person name="Han C."/>
            <person name="Goodwin L."/>
            <person name="Pitluck S."/>
            <person name="Liolios K."/>
            <person name="Ivanova N."/>
            <person name="Mavromatis K."/>
            <person name="Ovchinnikova G."/>
            <person name="Pati A."/>
            <person name="Chen A."/>
            <person name="Palaniappan K."/>
            <person name="Land M."/>
            <person name="Hauser L."/>
            <person name="Chang Y."/>
            <person name="Jeffries C."/>
            <person name="Lu M."/>
            <person name="Brettin T."/>
            <person name="Detter J."/>
            <person name="Goker M."/>
            <person name="Tindall B."/>
            <person name="Beck B."/>
            <person name="McDermott T."/>
            <person name="Woyke T."/>
            <person name="Bristow J."/>
            <person name="Eisen J."/>
            <person name="Markowitz V."/>
            <person name="Hugenholtz P."/>
            <person name="Kyrpides N."/>
            <person name="Klenk H."/>
            <person name="Cheng J."/>
        </authorList>
    </citation>
    <scope>NUCLEOTIDE SEQUENCE [LARGE SCALE GENOMIC DNA]</scope>
    <source>
        <strain evidence="17">ATCC BAA-798 / YNP1</strain>
    </source>
</reference>
<evidence type="ECO:0000256" key="11">
    <source>
        <dbReference type="ARBA" id="ARBA00023163"/>
    </source>
</evidence>
<dbReference type="InterPro" id="IPR036977">
    <property type="entry name" value="DNA_primase_Znf_CHC2"/>
</dbReference>
<dbReference type="SMART" id="SM00400">
    <property type="entry name" value="ZnF_CHCC"/>
    <property type="match status" value="1"/>
</dbReference>
<keyword evidence="1 12" id="KW-0240">DNA-directed RNA polymerase</keyword>
<dbReference type="Pfam" id="PF10410">
    <property type="entry name" value="DnaB_bind"/>
    <property type="match status" value="1"/>
</dbReference>
<keyword evidence="7 12" id="KW-0863">Zinc-finger</keyword>
<dbReference type="STRING" id="525904.Tter_1835"/>
<keyword evidence="5 12" id="KW-0235">DNA replication</keyword>
<comment type="cofactor">
    <cofactor evidence="12 13 14">
        <name>Zn(2+)</name>
        <dbReference type="ChEBI" id="CHEBI:29105"/>
    </cofactor>
    <text evidence="12 13 14">Binds 1 zinc ion per monomer.</text>
</comment>
<dbReference type="InterPro" id="IPR034151">
    <property type="entry name" value="TOPRIM_DnaG_bac"/>
</dbReference>
<dbReference type="PIRSF" id="PIRSF002811">
    <property type="entry name" value="DnaG"/>
    <property type="match status" value="1"/>
</dbReference>
<dbReference type="FunFam" id="3.40.1360.10:FF:000002">
    <property type="entry name" value="DNA primase"/>
    <property type="match status" value="1"/>
</dbReference>
<evidence type="ECO:0000313" key="16">
    <source>
        <dbReference type="EMBL" id="ACZ42741.1"/>
    </source>
</evidence>
<keyword evidence="11 12" id="KW-0804">Transcription</keyword>
<feature type="domain" description="Toprim" evidence="15">
    <location>
        <begin position="257"/>
        <end position="333"/>
    </location>
</feature>
<dbReference type="InterPro" id="IPR006295">
    <property type="entry name" value="DNA_primase_DnaG"/>
</dbReference>
<comment type="domain">
    <text evidence="12">Contains an N-terminal zinc-binding domain, a central core domain that contains the primase activity, and a C-terminal DnaB-binding domain.</text>
</comment>
<evidence type="ECO:0000256" key="4">
    <source>
        <dbReference type="ARBA" id="ARBA00022695"/>
    </source>
</evidence>
<evidence type="ECO:0000256" key="5">
    <source>
        <dbReference type="ARBA" id="ARBA00022705"/>
    </source>
</evidence>
<comment type="catalytic activity">
    <reaction evidence="12">
        <text>ssDNA + n NTP = ssDNA/pppN(pN)n-1 hybrid + (n-1) diphosphate.</text>
        <dbReference type="EC" id="2.7.7.101"/>
    </reaction>
</comment>
<accession>D1CD76</accession>
<dbReference type="OrthoDB" id="9803773at2"/>
<dbReference type="InterPro" id="IPR013264">
    <property type="entry name" value="DNAG_N"/>
</dbReference>
<evidence type="ECO:0000256" key="13">
    <source>
        <dbReference type="PIRNR" id="PIRNR002811"/>
    </source>
</evidence>
<dbReference type="FunFam" id="3.90.980.10:FF:000001">
    <property type="entry name" value="DNA primase"/>
    <property type="match status" value="1"/>
</dbReference>
<dbReference type="InterPro" id="IPR037068">
    <property type="entry name" value="DNA_primase_core_N_sf"/>
</dbReference>
<dbReference type="GO" id="GO:0005737">
    <property type="term" value="C:cytoplasm"/>
    <property type="evidence" value="ECO:0007669"/>
    <property type="project" value="TreeGrafter"/>
</dbReference>
<dbReference type="InterPro" id="IPR030846">
    <property type="entry name" value="DnaG_bac"/>
</dbReference>
<dbReference type="SUPFAM" id="SSF56731">
    <property type="entry name" value="DNA primase core"/>
    <property type="match status" value="1"/>
</dbReference>
<evidence type="ECO:0000313" key="17">
    <source>
        <dbReference type="Proteomes" id="UP000000323"/>
    </source>
</evidence>
<dbReference type="Pfam" id="PF01807">
    <property type="entry name" value="Zn_ribbon_DnaG"/>
    <property type="match status" value="1"/>
</dbReference>
<keyword evidence="10 12" id="KW-0238">DNA-binding</keyword>
<dbReference type="InterPro" id="IPR019475">
    <property type="entry name" value="DNA_primase_DnaB-bd"/>
</dbReference>
<dbReference type="PROSITE" id="PS50880">
    <property type="entry name" value="TOPRIM"/>
    <property type="match status" value="1"/>
</dbReference>
<dbReference type="PANTHER" id="PTHR30313">
    <property type="entry name" value="DNA PRIMASE"/>
    <property type="match status" value="1"/>
</dbReference>
<evidence type="ECO:0000256" key="2">
    <source>
        <dbReference type="ARBA" id="ARBA00022515"/>
    </source>
</evidence>
<dbReference type="GO" id="GO:0003677">
    <property type="term" value="F:DNA binding"/>
    <property type="evidence" value="ECO:0007669"/>
    <property type="project" value="UniProtKB-KW"/>
</dbReference>
<dbReference type="InterPro" id="IPR050219">
    <property type="entry name" value="DnaG_primase"/>
</dbReference>
<dbReference type="Proteomes" id="UP000000323">
    <property type="component" value="Chromosome 1"/>
</dbReference>
<dbReference type="Gene3D" id="3.90.580.10">
    <property type="entry name" value="Zinc finger, CHC2-type domain"/>
    <property type="match status" value="1"/>
</dbReference>
<dbReference type="Pfam" id="PF13662">
    <property type="entry name" value="Toprim_4"/>
    <property type="match status" value="1"/>
</dbReference>
<sequence length="623" mass="70067">MVASGRTIIEEIKSRIDIVEVIGSFVELRRTGSRFKALCPFHQEKTPSFIVFPERQTYHCFGCGKSGDVISFLMETQNLSFREAVEQLAQKAGVRFEPEKPKEKSPQSEIDSLYEINKLAARLFNHLLMNSKAAEHARDYLKDRGLSPATWEEWMLGYAPDSWDVTSKFLQKRGFSEDLIFKAGLTVERTGGGYYDRFRDRLMFPIKDKDGRFVGFGGRAIGEGIPKYMNTPETPIFTKGEHIYGIDVAKSAIKESNLVVVVEGYVDVITAHQYGFRNVVATLGTAITPSHVKLLSKMAANICLALDADTAGQAAALRGWEVLRDSIRRRSIPIRSKGRVISSDSKLEVLVKIATLPKGEDPDTLIRKDPSEWARIIEGAKTVIDHFFEIVERGYDLKTPQGKTQAIADLAPVIGDLGNPIERAHYESRLAKLVGVDENEIHLHVVQARKQSSRPGGGEAAPINLNSVSQEEMVLALLIRYPRLLGNLPEDFINDMENSPNKEILEKMQTLGHEKLTPESLLESVDESLRQHVERLVALASTQPELFSNEQLLELNKKINLIRRQRLRDLLHQHSLLLKEAMEQGDEESVRSLLQLVPTLASELRQYDPPASPYFKDSRSEIV</sequence>
<dbReference type="NCBIfam" id="TIGR01391">
    <property type="entry name" value="dnaG"/>
    <property type="match status" value="1"/>
</dbReference>
<name>D1CD76_THET1</name>
<dbReference type="eggNOG" id="COG0358">
    <property type="taxonomic scope" value="Bacteria"/>
</dbReference>
<evidence type="ECO:0000259" key="15">
    <source>
        <dbReference type="PROSITE" id="PS50880"/>
    </source>
</evidence>
<organism evidence="16 17">
    <name type="scientific">Thermobaculum terrenum (strain ATCC BAA-798 / CCMEE 7001 / YNP1)</name>
    <dbReference type="NCBI Taxonomy" id="525904"/>
    <lineage>
        <taxon>Bacteria</taxon>
        <taxon>Bacillati</taxon>
        <taxon>Chloroflexota</taxon>
        <taxon>Chloroflexia</taxon>
        <taxon>Candidatus Thermobaculales</taxon>
        <taxon>Candidatus Thermobaculaceae</taxon>
        <taxon>Thermobaculum</taxon>
    </lineage>
</organism>
<evidence type="ECO:0000256" key="6">
    <source>
        <dbReference type="ARBA" id="ARBA00022723"/>
    </source>
</evidence>
<dbReference type="Gene3D" id="3.90.980.10">
    <property type="entry name" value="DNA primase, catalytic core, N-terminal domain"/>
    <property type="match status" value="1"/>
</dbReference>
<dbReference type="GO" id="GO:0003899">
    <property type="term" value="F:DNA-directed RNA polymerase activity"/>
    <property type="evidence" value="ECO:0007669"/>
    <property type="project" value="UniProtKB-UniRule"/>
</dbReference>
<dbReference type="EMBL" id="CP001825">
    <property type="protein sequence ID" value="ACZ42741.1"/>
    <property type="molecule type" value="Genomic_DNA"/>
</dbReference>